<dbReference type="PANTHER" id="PTHR34703:SF1">
    <property type="entry name" value="ANTIPORTER SUBUNIT MNHG2-RELATED"/>
    <property type="match status" value="1"/>
</dbReference>
<comment type="similarity">
    <text evidence="1">Belongs to the CPA3 antiporters (TC 2.A.63) subunit G family.</text>
</comment>
<feature type="transmembrane region" description="Helical" evidence="3">
    <location>
        <begin position="12"/>
        <end position="31"/>
    </location>
</feature>
<gene>
    <name evidence="4" type="ORF">FHS37_005568</name>
</gene>
<dbReference type="EMBL" id="JACHJI010000010">
    <property type="protein sequence ID" value="MBB4901481.1"/>
    <property type="molecule type" value="Genomic_DNA"/>
</dbReference>
<dbReference type="AlphaFoldDB" id="A0A7W7PUF9"/>
<dbReference type="PROSITE" id="PS51257">
    <property type="entry name" value="PROKAR_LIPOPROTEIN"/>
    <property type="match status" value="1"/>
</dbReference>
<keyword evidence="5" id="KW-1185">Reference proteome</keyword>
<keyword evidence="3" id="KW-0812">Transmembrane</keyword>
<dbReference type="InterPro" id="IPR005133">
    <property type="entry name" value="PhaG_MnhG_YufB"/>
</dbReference>
<feature type="transmembrane region" description="Helical" evidence="3">
    <location>
        <begin position="67"/>
        <end position="90"/>
    </location>
</feature>
<comment type="caution">
    <text evidence="4">The sequence shown here is derived from an EMBL/GenBank/DDBJ whole genome shotgun (WGS) entry which is preliminary data.</text>
</comment>
<name>A0A7W7PUF9_9ACTN</name>
<dbReference type="PANTHER" id="PTHR34703">
    <property type="entry name" value="ANTIPORTER SUBUNIT MNHG2-RELATED"/>
    <property type="match status" value="1"/>
</dbReference>
<evidence type="ECO:0000256" key="3">
    <source>
        <dbReference type="SAM" id="Phobius"/>
    </source>
</evidence>
<evidence type="ECO:0000256" key="1">
    <source>
        <dbReference type="ARBA" id="ARBA00008404"/>
    </source>
</evidence>
<dbReference type="Proteomes" id="UP000579523">
    <property type="component" value="Unassembled WGS sequence"/>
</dbReference>
<reference evidence="4 5" key="1">
    <citation type="submission" date="2020-08" db="EMBL/GenBank/DDBJ databases">
        <title>Genomic Encyclopedia of Type Strains, Phase III (KMG-III): the genomes of soil and plant-associated and newly described type strains.</title>
        <authorList>
            <person name="Whitman W."/>
        </authorList>
    </citation>
    <scope>NUCLEOTIDE SEQUENCE [LARGE SCALE GENOMIC DNA]</scope>
    <source>
        <strain evidence="4 5">CECT 3273</strain>
    </source>
</reference>
<keyword evidence="3" id="KW-0472">Membrane</keyword>
<dbReference type="Pfam" id="PF03334">
    <property type="entry name" value="PhaG_MnhG_YufB"/>
    <property type="match status" value="1"/>
</dbReference>
<protein>
    <submittedName>
        <fullName evidence="4">Multicomponent Na+:H+ antiporter subunit G</fullName>
    </submittedName>
</protein>
<evidence type="ECO:0000313" key="4">
    <source>
        <dbReference type="EMBL" id="MBB4901481.1"/>
    </source>
</evidence>
<sequence>MTVLRDVVTAVLFLTGACFCLLGAVGLLRFRDTVSRLHAASKAQTLGLLLILVGAAVHRPLGEAPVLLLVALFQLFNAPITSQIVGRTAYRTHAVDRRRLFVDELADRLARDGTPLHEQGGLTPDKEEGGNPDDTDR</sequence>
<evidence type="ECO:0000313" key="5">
    <source>
        <dbReference type="Proteomes" id="UP000579523"/>
    </source>
</evidence>
<accession>A0A7W7PUF9</accession>
<dbReference type="GO" id="GO:0015385">
    <property type="term" value="F:sodium:proton antiporter activity"/>
    <property type="evidence" value="ECO:0007669"/>
    <property type="project" value="TreeGrafter"/>
</dbReference>
<dbReference type="RefSeq" id="WP_184826011.1">
    <property type="nucleotide sequence ID" value="NZ_BMTI01000009.1"/>
</dbReference>
<proteinExistence type="inferred from homology"/>
<evidence type="ECO:0000256" key="2">
    <source>
        <dbReference type="SAM" id="MobiDB-lite"/>
    </source>
</evidence>
<dbReference type="NCBIfam" id="TIGR01300">
    <property type="entry name" value="CPA3_mnhG_phaG"/>
    <property type="match status" value="1"/>
</dbReference>
<keyword evidence="3" id="KW-1133">Transmembrane helix</keyword>
<feature type="region of interest" description="Disordered" evidence="2">
    <location>
        <begin position="111"/>
        <end position="137"/>
    </location>
</feature>
<organism evidence="4 5">
    <name type="scientific">Streptomyces griseomycini</name>
    <dbReference type="NCBI Taxonomy" id="66895"/>
    <lineage>
        <taxon>Bacteria</taxon>
        <taxon>Bacillati</taxon>
        <taxon>Actinomycetota</taxon>
        <taxon>Actinomycetes</taxon>
        <taxon>Kitasatosporales</taxon>
        <taxon>Streptomycetaceae</taxon>
        <taxon>Streptomyces</taxon>
    </lineage>
</organism>